<feature type="transmembrane region" description="Helical" evidence="3">
    <location>
        <begin position="961"/>
        <end position="984"/>
    </location>
</feature>
<keyword evidence="3" id="KW-0812">Transmembrane</keyword>
<evidence type="ECO:0000256" key="1">
    <source>
        <dbReference type="SAM" id="Coils"/>
    </source>
</evidence>
<evidence type="ECO:0000313" key="5">
    <source>
        <dbReference type="Proteomes" id="UP000825729"/>
    </source>
</evidence>
<evidence type="ECO:0000256" key="2">
    <source>
        <dbReference type="SAM" id="MobiDB-lite"/>
    </source>
</evidence>
<keyword evidence="3" id="KW-1133">Transmembrane helix</keyword>
<organism evidence="4 5">
    <name type="scientific">Aristolochia fimbriata</name>
    <name type="common">White veined hardy Dutchman's pipe vine</name>
    <dbReference type="NCBI Taxonomy" id="158543"/>
    <lineage>
        <taxon>Eukaryota</taxon>
        <taxon>Viridiplantae</taxon>
        <taxon>Streptophyta</taxon>
        <taxon>Embryophyta</taxon>
        <taxon>Tracheophyta</taxon>
        <taxon>Spermatophyta</taxon>
        <taxon>Magnoliopsida</taxon>
        <taxon>Magnoliidae</taxon>
        <taxon>Piperales</taxon>
        <taxon>Aristolochiaceae</taxon>
        <taxon>Aristolochia</taxon>
    </lineage>
</organism>
<protein>
    <recommendedName>
        <fullName evidence="6">LETM1-like protein</fullName>
    </recommendedName>
</protein>
<dbReference type="EMBL" id="JAINDJ010000002">
    <property type="protein sequence ID" value="KAG9459036.1"/>
    <property type="molecule type" value="Genomic_DNA"/>
</dbReference>
<keyword evidence="3" id="KW-0472">Membrane</keyword>
<dbReference type="PANTHER" id="PTHR14009">
    <property type="entry name" value="LEUCINE ZIPPER-EF-HAND CONTAINING TRANSMEMBRANE PROTEIN"/>
    <property type="match status" value="1"/>
</dbReference>
<feature type="coiled-coil region" evidence="1">
    <location>
        <begin position="695"/>
        <end position="725"/>
    </location>
</feature>
<evidence type="ECO:0000313" key="4">
    <source>
        <dbReference type="EMBL" id="KAG9459036.1"/>
    </source>
</evidence>
<keyword evidence="5" id="KW-1185">Reference proteome</keyword>
<gene>
    <name evidence="4" type="ORF">H6P81_003544</name>
</gene>
<accession>A0AAV7FDY1</accession>
<dbReference type="PANTHER" id="PTHR14009:SF9">
    <property type="entry name" value="LETM1-LIKE PROTEIN"/>
    <property type="match status" value="1"/>
</dbReference>
<dbReference type="GO" id="GO:0030003">
    <property type="term" value="P:intracellular monoatomic cation homeostasis"/>
    <property type="evidence" value="ECO:0007669"/>
    <property type="project" value="TreeGrafter"/>
</dbReference>
<dbReference type="GO" id="GO:0005743">
    <property type="term" value="C:mitochondrial inner membrane"/>
    <property type="evidence" value="ECO:0007669"/>
    <property type="project" value="InterPro"/>
</dbReference>
<keyword evidence="1" id="KW-0175">Coiled coil</keyword>
<dbReference type="AlphaFoldDB" id="A0AAV7FDY1"/>
<name>A0AAV7FDY1_ARIFI</name>
<dbReference type="InterPro" id="IPR044202">
    <property type="entry name" value="LETM1/MDM38-like"/>
</dbReference>
<feature type="compositionally biased region" description="Polar residues" evidence="2">
    <location>
        <begin position="822"/>
        <end position="842"/>
    </location>
</feature>
<feature type="region of interest" description="Disordered" evidence="2">
    <location>
        <begin position="761"/>
        <end position="802"/>
    </location>
</feature>
<feature type="region of interest" description="Disordered" evidence="2">
    <location>
        <begin position="818"/>
        <end position="842"/>
    </location>
</feature>
<proteinExistence type="predicted"/>
<sequence>MEPLWPSGLGGMLQKKMHCGGKLLPLNMVKAHRTGHQKSSDISHMAISSWGKEEVKAHFRYHVREGSHVRFWFDKWIGNSPLSVAFPNIFLLARNRDITVAASKDPQNRTWNINLRRELNDEEALEASQLLSMLESVLSSSYASHRGIPFFLREVVDLNQIQCHYHKPKQKASLRHPLPRNVKHNLSCKWVEHKKYFPSLRNSRRMSKFPPLASTDDSVTVNGTQTGSNSDLEKLRVKLDQSLQGEDTSSGLIQSLHDAARVFELAVKEQTSLSKMSWFSKAWLGVDRNAWLKKLSYQAAVYAIMQAAIEVSSRGDGRDREVNVFVQRSLQRQLTPLEELIKEELSAKQPELYEWFWSEQNPMAVTTFVDYFESDTRFTAATAICQKGGPIGPGNPNDLSLLMLALSCMASITKLGPAKVSGSQFFSLTPDTIGRLMDKIVEFVPVPNAYYSMKSIGLHREFLVHFGPRAAGASLKNERDNEEIIFWVDFVQRQLRQAIDRERIWSRLTTCESIEVLEKDLAIFGFFIALGRSSQTYLSANGFNVMDEPLESFIRYLIGGSVLYYPQLSSISSYQLYVEVVCEELEWLPFYQHNLDAVKQSHERKGKRESHPNRQAISQVLYVCSYWTESFIKYSKWLENPANIKAARFLSHGHNKLKECMQEFRFLMKENENLLTYPNGGIISPLSYSPAEGGVDSFDKALENVEEALNRLEELLQEIHLSSSNSGKEHLKAACSDLERIRKLKKEAEFLEASFRAKAASLQQGDDEAHSQTSTGKQNVYRKMRKDSRIIPDGNGTTDRFMSNPKGLWSLLVRQSTKKMDNGSTSSDQNTTYASTEDANSKPNEIRRFELLRNELIELERRVQRSTDGSQHREDDSLMEVENQAAANGQSLVQLQKEENIVGKSIDKLKETSTNVLQGTQLLAIDVVAAMGLLRRAIVGDELTEKEKKALRRTLTDLASVVPIGILMLLPVTAVGHAAMLAAIQRYMPSLIPSTYGPERLDLLRQLEKVKEMDTVDVNSDESSEPNTVV</sequence>
<evidence type="ECO:0008006" key="6">
    <source>
        <dbReference type="Google" id="ProtNLM"/>
    </source>
</evidence>
<evidence type="ECO:0000256" key="3">
    <source>
        <dbReference type="SAM" id="Phobius"/>
    </source>
</evidence>
<dbReference type="Proteomes" id="UP000825729">
    <property type="component" value="Unassembled WGS sequence"/>
</dbReference>
<reference evidence="4 5" key="1">
    <citation type="submission" date="2021-07" db="EMBL/GenBank/DDBJ databases">
        <title>The Aristolochia fimbriata genome: insights into angiosperm evolution, floral development and chemical biosynthesis.</title>
        <authorList>
            <person name="Jiao Y."/>
        </authorList>
    </citation>
    <scope>NUCLEOTIDE SEQUENCE [LARGE SCALE GENOMIC DNA]</scope>
    <source>
        <strain evidence="4">IBCAS-2021</strain>
        <tissue evidence="4">Leaf</tissue>
    </source>
</reference>
<comment type="caution">
    <text evidence="4">The sequence shown here is derived from an EMBL/GenBank/DDBJ whole genome shotgun (WGS) entry which is preliminary data.</text>
</comment>